<dbReference type="Proteomes" id="UP001396334">
    <property type="component" value="Unassembled WGS sequence"/>
</dbReference>
<keyword evidence="2" id="KW-1185">Reference proteome</keyword>
<dbReference type="InterPro" id="IPR035441">
    <property type="entry name" value="TFIIS/LEDGF_dom_sf"/>
</dbReference>
<name>A0ABR2N7J4_9ROSI</name>
<sequence>MFPFFENNLGPFTSVINIAPATVERVPITFPWPRIDLKFTFSSLKIQDIRKVMVGRLLYKSAGNVVVEYFIARKYKFWLITSLSKPSNNILMKIDSIILSLIPLSRKATKGIMTMVAMAWEMRPKMTLSIFIKIFLLGLLEPVIGQNLSHKNIEIQKKARNLVDTWKKRVKDEMDAKSGSSHVVPWSARPRIFEASHSGSKHCASPEVAMKSSVTNLSA</sequence>
<organism evidence="1 2">
    <name type="scientific">Hibiscus sabdariffa</name>
    <name type="common">roselle</name>
    <dbReference type="NCBI Taxonomy" id="183260"/>
    <lineage>
        <taxon>Eukaryota</taxon>
        <taxon>Viridiplantae</taxon>
        <taxon>Streptophyta</taxon>
        <taxon>Embryophyta</taxon>
        <taxon>Tracheophyta</taxon>
        <taxon>Spermatophyta</taxon>
        <taxon>Magnoliopsida</taxon>
        <taxon>eudicotyledons</taxon>
        <taxon>Gunneridae</taxon>
        <taxon>Pentapetalae</taxon>
        <taxon>rosids</taxon>
        <taxon>malvids</taxon>
        <taxon>Malvales</taxon>
        <taxon>Malvaceae</taxon>
        <taxon>Malvoideae</taxon>
        <taxon>Hibiscus</taxon>
    </lineage>
</organism>
<evidence type="ECO:0000313" key="1">
    <source>
        <dbReference type="EMBL" id="KAK8972132.1"/>
    </source>
</evidence>
<evidence type="ECO:0008006" key="3">
    <source>
        <dbReference type="Google" id="ProtNLM"/>
    </source>
</evidence>
<dbReference type="PANTHER" id="PTHR46548">
    <property type="entry name" value="BAH AND TFIIS DOMAIN-CONTAINING PROTEIN-RELATED"/>
    <property type="match status" value="1"/>
</dbReference>
<protein>
    <recommendedName>
        <fullName evidence="3">TFIIS N-terminal domain-containing protein</fullName>
    </recommendedName>
</protein>
<evidence type="ECO:0000313" key="2">
    <source>
        <dbReference type="Proteomes" id="UP001396334"/>
    </source>
</evidence>
<dbReference type="PANTHER" id="PTHR46548:SF1">
    <property type="entry name" value="BAH AND TFIIS DOMAIN-CONTAINING PROTEIN-RELATED"/>
    <property type="match status" value="1"/>
</dbReference>
<reference evidence="1 2" key="1">
    <citation type="journal article" date="2024" name="G3 (Bethesda)">
        <title>Genome assembly of Hibiscus sabdariffa L. provides insights into metabolisms of medicinal natural products.</title>
        <authorList>
            <person name="Kim T."/>
        </authorList>
    </citation>
    <scope>NUCLEOTIDE SEQUENCE [LARGE SCALE GENOMIC DNA]</scope>
    <source>
        <strain evidence="1">TK-2024</strain>
        <tissue evidence="1">Old leaves</tissue>
    </source>
</reference>
<comment type="caution">
    <text evidence="1">The sequence shown here is derived from an EMBL/GenBank/DDBJ whole genome shotgun (WGS) entry which is preliminary data.</text>
</comment>
<dbReference type="SUPFAM" id="SSF47676">
    <property type="entry name" value="Conserved domain common to transcription factors TFIIS, elongin A, CRSP70"/>
    <property type="match status" value="1"/>
</dbReference>
<dbReference type="EMBL" id="JBBPBN010000226">
    <property type="protein sequence ID" value="KAK8972132.1"/>
    <property type="molecule type" value="Genomic_DNA"/>
</dbReference>
<gene>
    <name evidence="1" type="ORF">V6N11_000598</name>
</gene>
<accession>A0ABR2N7J4</accession>
<proteinExistence type="predicted"/>